<gene>
    <name evidence="1" type="ORF">M123_4781</name>
</gene>
<dbReference type="Proteomes" id="UP000020938">
    <property type="component" value="Unassembled WGS sequence"/>
</dbReference>
<dbReference type="RefSeq" id="WP_032597382.1">
    <property type="nucleotide sequence ID" value="NZ_JGDS01000015.1"/>
</dbReference>
<dbReference type="Pfam" id="PF19570">
    <property type="entry name" value="DUF6088"/>
    <property type="match status" value="1"/>
</dbReference>
<comment type="caution">
    <text evidence="1">The sequence shown here is derived from an EMBL/GenBank/DDBJ whole genome shotgun (WGS) entry which is preliminary data.</text>
</comment>
<evidence type="ECO:0008006" key="3">
    <source>
        <dbReference type="Google" id="ProtNLM"/>
    </source>
</evidence>
<evidence type="ECO:0000313" key="2">
    <source>
        <dbReference type="Proteomes" id="UP000020938"/>
    </source>
</evidence>
<protein>
    <recommendedName>
        <fullName evidence="3">Type IV toxin-antitoxin system AbiEi family antitoxin domain-containing protein</fullName>
    </recommendedName>
</protein>
<sequence>MVIRDKVKQEIDRMPEGVVVSASDFDIPRQYRATLIKALNQFEYAGIIKRISKGRYYKPRTSRFGELLPPEKEIVRDFLEKDGNTIGYITGTRAFASLALTTQISSVIMVGTNISRRPLSRGQYRITFLLQPNRIMKDDIPLLVILDALRLIKEIPGSTTDDAIAQMTVWIKGLSETDRKRLLELCRAYKPYVRAQLGAILEYLDFPVEDLLETLNPVSRYKLGISSTILPTTKNWNIV</sequence>
<dbReference type="EMBL" id="JGDS01000015">
    <property type="protein sequence ID" value="EXZ75665.1"/>
    <property type="molecule type" value="Genomic_DNA"/>
</dbReference>
<evidence type="ECO:0000313" key="1">
    <source>
        <dbReference type="EMBL" id="EXZ75665.1"/>
    </source>
</evidence>
<dbReference type="PATRIC" id="fig|1339314.3.peg.101"/>
<dbReference type="AlphaFoldDB" id="A0A016AW95"/>
<organism evidence="1 2">
    <name type="scientific">Bacteroides fragilis str. 3976T8</name>
    <dbReference type="NCBI Taxonomy" id="1339314"/>
    <lineage>
        <taxon>Bacteria</taxon>
        <taxon>Pseudomonadati</taxon>
        <taxon>Bacteroidota</taxon>
        <taxon>Bacteroidia</taxon>
        <taxon>Bacteroidales</taxon>
        <taxon>Bacteroidaceae</taxon>
        <taxon>Bacteroides</taxon>
    </lineage>
</organism>
<accession>A0A016AW95</accession>
<reference evidence="1 2" key="1">
    <citation type="submission" date="2014-02" db="EMBL/GenBank/DDBJ databases">
        <authorList>
            <person name="Sears C."/>
            <person name="Carroll K."/>
            <person name="Sack B.R."/>
            <person name="Qadri F."/>
            <person name="Myers L.L."/>
            <person name="Chung G.-T."/>
            <person name="Escheverria P."/>
            <person name="Fraser C.M."/>
            <person name="Sadzewicz L."/>
            <person name="Shefchek K.A."/>
            <person name="Tallon L."/>
            <person name="Das S.P."/>
            <person name="Daugherty S."/>
            <person name="Mongodin E.F."/>
        </authorList>
    </citation>
    <scope>NUCLEOTIDE SEQUENCE [LARGE SCALE GENOMIC DNA]</scope>
    <source>
        <strain evidence="1 2">3976T8</strain>
    </source>
</reference>
<proteinExistence type="predicted"/>
<name>A0A016AW95_BACFG</name>
<dbReference type="InterPro" id="IPR045738">
    <property type="entry name" value="DUF6088"/>
</dbReference>